<evidence type="ECO:0000313" key="2">
    <source>
        <dbReference type="Proteomes" id="UP000030041"/>
    </source>
</evidence>
<protein>
    <recommendedName>
        <fullName evidence="3">Internal virion protein</fullName>
    </recommendedName>
</protein>
<sequence length="326" mass="35210">MCAPVVIGIATAVIGGLGTIASYQQQQAQTTAANNAAWQQTVYQNKQIANQSQQALRQNIFQLQQNNRAVEFQNQNILQQSIIAMDETVRSNLRAHQEWQYAVTQNDYQNLNQQLEYTQQLNRSTLSKQVAEIQQQMNQRGLSAELEEAQRRLRDAAAVAAFEGERLMVSNLTATGSVLATGKSGGSIGLAAQSLDAAYGRDMSMLDTNFGNAKEGFFSEVTNAFTKKVQSDWEAVSNIIPEPSQPIGIPAPMEPVYASMPKKPIFAPMQTELAPWSKPLWAPAPSRIPGPSGIGLVAGIGSSIMGGISAGMQAQSMIPKPGGKID</sequence>
<dbReference type="GeneID" id="22112064"/>
<evidence type="ECO:0000313" key="1">
    <source>
        <dbReference type="EMBL" id="AGK86744.1"/>
    </source>
</evidence>
<dbReference type="KEGG" id="vg:22112064"/>
<reference evidence="2" key="1">
    <citation type="submission" date="2012-12" db="EMBL/GenBank/DDBJ databases">
        <title>Genomics of marine cyanopodoviruses.</title>
        <authorList>
            <person name="Huang S."/>
            <person name="Chen F."/>
        </authorList>
    </citation>
    <scope>NUCLEOTIDE SEQUENCE [LARGE SCALE GENOMIC DNA]</scope>
</reference>
<dbReference type="EMBL" id="KC310806">
    <property type="protein sequence ID" value="AGK86744.1"/>
    <property type="molecule type" value="Genomic_DNA"/>
</dbReference>
<accession>A0A096VL03</accession>
<dbReference type="Proteomes" id="UP000030041">
    <property type="component" value="Segment"/>
</dbReference>
<proteinExistence type="predicted"/>
<gene>
    <name evidence="1" type="ORF">S-CBP2_0038</name>
</gene>
<name>A0A096VL03_9CAUD</name>
<keyword evidence="2" id="KW-1185">Reference proteome</keyword>
<dbReference type="RefSeq" id="YP_009103146.1">
    <property type="nucleotide sequence ID" value="NC_025455.1"/>
</dbReference>
<reference evidence="1 2" key="2">
    <citation type="journal article" date="2015" name="PLoS ONE">
        <title>Comparative Genomic and Phylogenomic Analyses Reveal a Conserved Core Genome Shared by Estuarine and Oceanic Cyanopodoviruses.</title>
        <authorList>
            <person name="Huang S."/>
            <person name="Zhang S."/>
            <person name="Jiao N."/>
            <person name="Chen F."/>
        </authorList>
    </citation>
    <scope>NUCLEOTIDE SEQUENCE [LARGE SCALE GENOMIC DNA]</scope>
</reference>
<organism evidence="1 2">
    <name type="scientific">Synechococcus phage S-CBP2</name>
    <dbReference type="NCBI Taxonomy" id="756277"/>
    <lineage>
        <taxon>Viruses</taxon>
        <taxon>Duplodnaviria</taxon>
        <taxon>Heunggongvirae</taxon>
        <taxon>Uroviricota</taxon>
        <taxon>Caudoviricetes</taxon>
        <taxon>Autographivirales</taxon>
        <taxon>Kembevirus</taxon>
        <taxon>Kembevirus SCBP2</taxon>
    </lineage>
</organism>
<evidence type="ECO:0008006" key="3">
    <source>
        <dbReference type="Google" id="ProtNLM"/>
    </source>
</evidence>